<sequence length="52" mass="6211">MSSQLLLMQRLLPLLFSSHHLYQTPTRHNLFEDLLTQILQFLAQQLQLHAWP</sequence>
<keyword evidence="1" id="KW-0732">Signal</keyword>
<feature type="chain" id="PRO_5018551214" evidence="1">
    <location>
        <begin position="18"/>
        <end position="52"/>
    </location>
</feature>
<dbReference type="EnsemblPlants" id="Solyc04g078960.1.1">
    <property type="protein sequence ID" value="Solyc04g078960.1.1.1"/>
    <property type="gene ID" value="Solyc04g078960.1"/>
</dbReference>
<protein>
    <submittedName>
        <fullName evidence="2">Uncharacterized protein</fullName>
    </submittedName>
</protein>
<dbReference type="PaxDb" id="4081-Solyc04g078960.1.1"/>
<dbReference type="AlphaFoldDB" id="A0A3Q7G977"/>
<evidence type="ECO:0000313" key="2">
    <source>
        <dbReference type="EnsemblPlants" id="Solyc04g078960.1.1.1"/>
    </source>
</evidence>
<evidence type="ECO:0000313" key="3">
    <source>
        <dbReference type="Proteomes" id="UP000004994"/>
    </source>
</evidence>
<reference evidence="2" key="2">
    <citation type="submission" date="2019-01" db="UniProtKB">
        <authorList>
            <consortium name="EnsemblPlants"/>
        </authorList>
    </citation>
    <scope>IDENTIFICATION</scope>
    <source>
        <strain evidence="2">cv. Heinz 1706</strain>
    </source>
</reference>
<proteinExistence type="predicted"/>
<dbReference type="Gramene" id="Solyc04g078960.1.1">
    <property type="protein sequence ID" value="Solyc04g078960.1.1.1"/>
    <property type="gene ID" value="Solyc04g078960.1"/>
</dbReference>
<feature type="signal peptide" evidence="1">
    <location>
        <begin position="1"/>
        <end position="17"/>
    </location>
</feature>
<keyword evidence="3" id="KW-1185">Reference proteome</keyword>
<name>A0A3Q7G977_SOLLC</name>
<dbReference type="Proteomes" id="UP000004994">
    <property type="component" value="Chromosome 4"/>
</dbReference>
<dbReference type="InParanoid" id="A0A3Q7G977"/>
<evidence type="ECO:0000256" key="1">
    <source>
        <dbReference type="SAM" id="SignalP"/>
    </source>
</evidence>
<accession>A0A3Q7G977</accession>
<organism evidence="2">
    <name type="scientific">Solanum lycopersicum</name>
    <name type="common">Tomato</name>
    <name type="synonym">Lycopersicon esculentum</name>
    <dbReference type="NCBI Taxonomy" id="4081"/>
    <lineage>
        <taxon>Eukaryota</taxon>
        <taxon>Viridiplantae</taxon>
        <taxon>Streptophyta</taxon>
        <taxon>Embryophyta</taxon>
        <taxon>Tracheophyta</taxon>
        <taxon>Spermatophyta</taxon>
        <taxon>Magnoliopsida</taxon>
        <taxon>eudicotyledons</taxon>
        <taxon>Gunneridae</taxon>
        <taxon>Pentapetalae</taxon>
        <taxon>asterids</taxon>
        <taxon>lamiids</taxon>
        <taxon>Solanales</taxon>
        <taxon>Solanaceae</taxon>
        <taxon>Solanoideae</taxon>
        <taxon>Solaneae</taxon>
        <taxon>Solanum</taxon>
        <taxon>Solanum subgen. Lycopersicon</taxon>
    </lineage>
</organism>
<reference evidence="2" key="1">
    <citation type="journal article" date="2012" name="Nature">
        <title>The tomato genome sequence provides insights into fleshy fruit evolution.</title>
        <authorList>
            <consortium name="Tomato Genome Consortium"/>
        </authorList>
    </citation>
    <scope>NUCLEOTIDE SEQUENCE [LARGE SCALE GENOMIC DNA]</scope>
    <source>
        <strain evidence="2">cv. Heinz 1706</strain>
    </source>
</reference>